<evidence type="ECO:0000313" key="3">
    <source>
        <dbReference type="EMBL" id="KKP44425.1"/>
    </source>
</evidence>
<dbReference type="InterPro" id="IPR013783">
    <property type="entry name" value="Ig-like_fold"/>
</dbReference>
<keyword evidence="2" id="KW-0472">Membrane</keyword>
<keyword evidence="2" id="KW-0812">Transmembrane</keyword>
<keyword evidence="2" id="KW-1133">Transmembrane helix</keyword>
<dbReference type="AlphaFoldDB" id="A0A0G0BZT3"/>
<accession>A0A0G0BZT3</accession>
<evidence type="ECO:0000256" key="2">
    <source>
        <dbReference type="SAM" id="Phobius"/>
    </source>
</evidence>
<sequence>MAKKKNIKNAAHTDNSVKSKSPDMRSKVEIKQPLPQNQERISRLVGSVFIGMGVLLVAFGIYSFIRYREEPLFNPDLEAPTLDEVTSITNGDKIMVKGSAAGFDEVFVYVNEEKIDTTKLDDDSKFSYEYIVDEEGEYAISVAGVKGFPNRTIGPRSTSKIAIADWTAPSQDSVTLRYGQETNKNTFTLAGTTEGNASVEVKRGTESFGGLSDSKGNFRIEGIALDEGKNVFSIYVEDSAGNQVTLDEKIRVSYSPTGTVNGDAVVDEDIPQAAGAFDTLFGNQLMMLFGLIALIVLALLLYI</sequence>
<reference evidence="3 4" key="1">
    <citation type="journal article" date="2015" name="Nature">
        <title>rRNA introns, odd ribosomes, and small enigmatic genomes across a large radiation of phyla.</title>
        <authorList>
            <person name="Brown C.T."/>
            <person name="Hug L.A."/>
            <person name="Thomas B.C."/>
            <person name="Sharon I."/>
            <person name="Castelle C.J."/>
            <person name="Singh A."/>
            <person name="Wilkins M.J."/>
            <person name="Williams K.H."/>
            <person name="Banfield J.F."/>
        </authorList>
    </citation>
    <scope>NUCLEOTIDE SEQUENCE [LARGE SCALE GENOMIC DNA]</scope>
</reference>
<organism evidence="3 4">
    <name type="scientific">candidate division WS6 bacterium GW2011_GWC1_33_20</name>
    <dbReference type="NCBI Taxonomy" id="1619089"/>
    <lineage>
        <taxon>Bacteria</taxon>
        <taxon>Candidatus Dojkabacteria</taxon>
    </lineage>
</organism>
<feature type="transmembrane region" description="Helical" evidence="2">
    <location>
        <begin position="44"/>
        <end position="65"/>
    </location>
</feature>
<dbReference type="EMBL" id="LBOV01000003">
    <property type="protein sequence ID" value="KKP44425.1"/>
    <property type="molecule type" value="Genomic_DNA"/>
</dbReference>
<feature type="region of interest" description="Disordered" evidence="1">
    <location>
        <begin position="1"/>
        <end position="32"/>
    </location>
</feature>
<evidence type="ECO:0000313" key="4">
    <source>
        <dbReference type="Proteomes" id="UP000034302"/>
    </source>
</evidence>
<feature type="compositionally biased region" description="Basic and acidic residues" evidence="1">
    <location>
        <begin position="15"/>
        <end position="30"/>
    </location>
</feature>
<gene>
    <name evidence="3" type="ORF">UR34_C0003G0051</name>
</gene>
<proteinExistence type="predicted"/>
<comment type="caution">
    <text evidence="3">The sequence shown here is derived from an EMBL/GenBank/DDBJ whole genome shotgun (WGS) entry which is preliminary data.</text>
</comment>
<protein>
    <submittedName>
        <fullName evidence="3">Uncharacterized protein</fullName>
    </submittedName>
</protein>
<name>A0A0G0BZT3_9BACT</name>
<dbReference type="Gene3D" id="2.60.40.10">
    <property type="entry name" value="Immunoglobulins"/>
    <property type="match status" value="1"/>
</dbReference>
<dbReference type="Proteomes" id="UP000034302">
    <property type="component" value="Unassembled WGS sequence"/>
</dbReference>
<feature type="transmembrane region" description="Helical" evidence="2">
    <location>
        <begin position="285"/>
        <end position="302"/>
    </location>
</feature>
<evidence type="ECO:0000256" key="1">
    <source>
        <dbReference type="SAM" id="MobiDB-lite"/>
    </source>
</evidence>